<feature type="region of interest" description="Disordered" evidence="1">
    <location>
        <begin position="88"/>
        <end position="112"/>
    </location>
</feature>
<keyword evidence="4" id="KW-1185">Reference proteome</keyword>
<feature type="compositionally biased region" description="Basic residues" evidence="1">
    <location>
        <begin position="95"/>
        <end position="112"/>
    </location>
</feature>
<feature type="transmembrane region" description="Helical" evidence="2">
    <location>
        <begin position="186"/>
        <end position="204"/>
    </location>
</feature>
<dbReference type="Proteomes" id="UP000436088">
    <property type="component" value="Unassembled WGS sequence"/>
</dbReference>
<evidence type="ECO:0000256" key="1">
    <source>
        <dbReference type="SAM" id="MobiDB-lite"/>
    </source>
</evidence>
<keyword evidence="2" id="KW-1133">Transmembrane helix</keyword>
<evidence type="ECO:0000256" key="2">
    <source>
        <dbReference type="SAM" id="Phobius"/>
    </source>
</evidence>
<accession>A0A6A2YYM4</accession>
<evidence type="ECO:0000313" key="3">
    <source>
        <dbReference type="EMBL" id="KAE8684701.1"/>
    </source>
</evidence>
<proteinExistence type="predicted"/>
<sequence>MTRVMGRSRGETKETTDNGSPSLCYKYGGGHFARECSTGTPSSSCYKCGGGHFASECSSAKVGKRNRELSTQINYLVENREYLGYKSAPHDQGKIRKRKKISSKKTASAHHEKKTKRWWIIDDVGDFSDRKSSSRSHWSSPKTPPAERRKKSSSASGSSKTKNTHRYSASMFSNFGNDEPRRVYNWWYDIISSLFIHFVSFFLLSSSVYSWSWSVIGVCV</sequence>
<name>A0A6A2YYM4_HIBSY</name>
<protein>
    <recommendedName>
        <fullName evidence="5">CCHC-type domain-containing protein</fullName>
    </recommendedName>
</protein>
<dbReference type="PANTHER" id="PTHR46978">
    <property type="entry name" value="ZINC KNUCKLE (CCHC-TYPE) FAMILY PROTEIN"/>
    <property type="match status" value="1"/>
</dbReference>
<dbReference type="GO" id="GO:0008270">
    <property type="term" value="F:zinc ion binding"/>
    <property type="evidence" value="ECO:0007669"/>
    <property type="project" value="InterPro"/>
</dbReference>
<dbReference type="GO" id="GO:0003676">
    <property type="term" value="F:nucleic acid binding"/>
    <property type="evidence" value="ECO:0007669"/>
    <property type="project" value="InterPro"/>
</dbReference>
<dbReference type="Gene3D" id="4.10.60.10">
    <property type="entry name" value="Zinc finger, CCHC-type"/>
    <property type="match status" value="1"/>
</dbReference>
<dbReference type="AlphaFoldDB" id="A0A6A2YYM4"/>
<evidence type="ECO:0000313" key="4">
    <source>
        <dbReference type="Proteomes" id="UP000436088"/>
    </source>
</evidence>
<reference evidence="3" key="1">
    <citation type="submission" date="2019-09" db="EMBL/GenBank/DDBJ databases">
        <title>Draft genome information of white flower Hibiscus syriacus.</title>
        <authorList>
            <person name="Kim Y.-M."/>
        </authorList>
    </citation>
    <scope>NUCLEOTIDE SEQUENCE [LARGE SCALE GENOMIC DNA]</scope>
    <source>
        <strain evidence="3">YM2019G1</strain>
    </source>
</reference>
<feature type="region of interest" description="Disordered" evidence="1">
    <location>
        <begin position="128"/>
        <end position="163"/>
    </location>
</feature>
<dbReference type="EMBL" id="VEPZ02001236">
    <property type="protein sequence ID" value="KAE8684701.1"/>
    <property type="molecule type" value="Genomic_DNA"/>
</dbReference>
<comment type="caution">
    <text evidence="3">The sequence shown here is derived from an EMBL/GenBank/DDBJ whole genome shotgun (WGS) entry which is preliminary data.</text>
</comment>
<dbReference type="SUPFAM" id="SSF57756">
    <property type="entry name" value="Retrovirus zinc finger-like domains"/>
    <property type="match status" value="1"/>
</dbReference>
<gene>
    <name evidence="3" type="ORF">F3Y22_tig00111105pilonHSYRG00272</name>
</gene>
<dbReference type="PANTHER" id="PTHR46978:SF1">
    <property type="entry name" value="ZINC KNUCKLE (CCHC-TYPE) FAMILY PROTEIN"/>
    <property type="match status" value="1"/>
</dbReference>
<evidence type="ECO:0008006" key="5">
    <source>
        <dbReference type="Google" id="ProtNLM"/>
    </source>
</evidence>
<keyword evidence="2" id="KW-0472">Membrane</keyword>
<organism evidence="3 4">
    <name type="scientific">Hibiscus syriacus</name>
    <name type="common">Rose of Sharon</name>
    <dbReference type="NCBI Taxonomy" id="106335"/>
    <lineage>
        <taxon>Eukaryota</taxon>
        <taxon>Viridiplantae</taxon>
        <taxon>Streptophyta</taxon>
        <taxon>Embryophyta</taxon>
        <taxon>Tracheophyta</taxon>
        <taxon>Spermatophyta</taxon>
        <taxon>Magnoliopsida</taxon>
        <taxon>eudicotyledons</taxon>
        <taxon>Gunneridae</taxon>
        <taxon>Pentapetalae</taxon>
        <taxon>rosids</taxon>
        <taxon>malvids</taxon>
        <taxon>Malvales</taxon>
        <taxon>Malvaceae</taxon>
        <taxon>Malvoideae</taxon>
        <taxon>Hibiscus</taxon>
    </lineage>
</organism>
<dbReference type="InterPro" id="IPR036875">
    <property type="entry name" value="Znf_CCHC_sf"/>
</dbReference>
<keyword evidence="2" id="KW-0812">Transmembrane</keyword>